<comment type="similarity">
    <text evidence="2 10">Belongs to the malate synthase family.</text>
</comment>
<dbReference type="InterPro" id="IPR046363">
    <property type="entry name" value="MS_N_TIM-barrel_dom"/>
</dbReference>
<dbReference type="Gene3D" id="1.20.1220.12">
    <property type="entry name" value="Malate synthase, domain III"/>
    <property type="match status" value="1"/>
</dbReference>
<dbReference type="NCBIfam" id="TIGR01344">
    <property type="entry name" value="malate_syn_A"/>
    <property type="match status" value="1"/>
</dbReference>
<dbReference type="AlphaFoldDB" id="A0AA40AXL1"/>
<dbReference type="FunFam" id="1.20.1220.12:FF:000001">
    <property type="entry name" value="Malate synthase"/>
    <property type="match status" value="1"/>
</dbReference>
<feature type="domain" description="Malate synthase C-terminal" evidence="13">
    <location>
        <begin position="414"/>
        <end position="530"/>
    </location>
</feature>
<dbReference type="InterPro" id="IPR001465">
    <property type="entry name" value="Malate_synthase_TIM"/>
</dbReference>
<dbReference type="PIRSF" id="PIRSF001363">
    <property type="entry name" value="Malate_synth"/>
    <property type="match status" value="1"/>
</dbReference>
<sequence length="542" mass="60867">MASNESILQGVNVLGPVSESQKKILTPEALAFIALLQRSFNSTRKALLERRKIRQAELDKGALPDFLPETKHIRENPTWKGAAPAPGLVDRRVEITGPTDRKMVVNALNSNVWTYMADFEDSSAPTWENMVNGQVNLYDANRRQVDFKIGNKEYKLRTDKKLPTLIVRPRGWHLEEKHVTVDGEPMSGSLFDFGLYFFHNAFQTVKMGFGPYFYLPKMESHLEARLWNDVFNLAQDYIGMPRGTIRGTVLIETILAAFEMDEIIYELRDHSSGLNCGRWDYIFSVIKKFRQNSNFVLPDRSAVTMTVPFMDAYVKLLIQTCHKRGVHAMGGMAAQIPIKDDPKANEVAMEGVRADKLREVKAGHDGTWVAHPALAGIAVEIFNKHMPTPNQLFVRREDVKIGQNDLLNMNVPGQITEAGIRKNLNIGLGYMEAWVRGVGCVPINYLMEDAATAEVSRSQLWQWVRHGVTTAEGKKVDKQYALKLLKEQTQELASKAPQGNKYGLAAQYFSGQVTGEDYADFLTSLLYNEITSAGPARAAAKL</sequence>
<dbReference type="EMBL" id="JAUKTV010000011">
    <property type="protein sequence ID" value="KAK0723910.1"/>
    <property type="molecule type" value="Genomic_DNA"/>
</dbReference>
<comment type="caution">
    <text evidence="14">The sequence shown here is derived from an EMBL/GenBank/DDBJ whole genome shotgun (WGS) entry which is preliminary data.</text>
</comment>
<protein>
    <recommendedName>
        <fullName evidence="3 10">Malate synthase</fullName>
        <ecNumber evidence="3 10">2.3.3.9</ecNumber>
    </recommendedName>
</protein>
<keyword evidence="6 10" id="KW-0808">Transferase</keyword>
<dbReference type="Proteomes" id="UP001172159">
    <property type="component" value="Unassembled WGS sequence"/>
</dbReference>
<comment type="pathway">
    <text evidence="10">Carbohydrate metabolism; glyoxylate cycle; (S)-malate from isocitrate: step 2/2.</text>
</comment>
<evidence type="ECO:0000256" key="8">
    <source>
        <dbReference type="ARBA" id="ARBA00047918"/>
    </source>
</evidence>
<dbReference type="CDD" id="cd00727">
    <property type="entry name" value="malate_synt_A"/>
    <property type="match status" value="1"/>
</dbReference>
<evidence type="ECO:0000256" key="9">
    <source>
        <dbReference type="PIRSR" id="PIRSR001363-1"/>
    </source>
</evidence>
<gene>
    <name evidence="14" type="ORF">B0T21DRAFT_316588</name>
</gene>
<feature type="active site" description="Proton acceptor" evidence="9">
    <location>
        <position position="168"/>
    </location>
</feature>
<dbReference type="InterPro" id="IPR011076">
    <property type="entry name" value="Malate_synth_sf"/>
</dbReference>
<evidence type="ECO:0000313" key="15">
    <source>
        <dbReference type="Proteomes" id="UP001172159"/>
    </source>
</evidence>
<dbReference type="Gene3D" id="3.20.20.360">
    <property type="entry name" value="Malate synthase, domain 3"/>
    <property type="match status" value="1"/>
</dbReference>
<comment type="catalytic activity">
    <reaction evidence="8 10">
        <text>glyoxylate + acetyl-CoA + H2O = (S)-malate + CoA + H(+)</text>
        <dbReference type="Rhea" id="RHEA:18181"/>
        <dbReference type="ChEBI" id="CHEBI:15377"/>
        <dbReference type="ChEBI" id="CHEBI:15378"/>
        <dbReference type="ChEBI" id="CHEBI:15589"/>
        <dbReference type="ChEBI" id="CHEBI:36655"/>
        <dbReference type="ChEBI" id="CHEBI:57287"/>
        <dbReference type="ChEBI" id="CHEBI:57288"/>
        <dbReference type="EC" id="2.3.3.9"/>
    </reaction>
</comment>
<organism evidence="14 15">
    <name type="scientific">Apiosordaria backusii</name>
    <dbReference type="NCBI Taxonomy" id="314023"/>
    <lineage>
        <taxon>Eukaryota</taxon>
        <taxon>Fungi</taxon>
        <taxon>Dikarya</taxon>
        <taxon>Ascomycota</taxon>
        <taxon>Pezizomycotina</taxon>
        <taxon>Sordariomycetes</taxon>
        <taxon>Sordariomycetidae</taxon>
        <taxon>Sordariales</taxon>
        <taxon>Lasiosphaeriaceae</taxon>
        <taxon>Apiosordaria</taxon>
    </lineage>
</organism>
<evidence type="ECO:0000256" key="10">
    <source>
        <dbReference type="RuleBase" id="RU000555"/>
    </source>
</evidence>
<dbReference type="InterPro" id="IPR048356">
    <property type="entry name" value="MS_N"/>
</dbReference>
<feature type="domain" description="Malate synthase TIM barrel" evidence="11">
    <location>
        <begin position="164"/>
        <end position="408"/>
    </location>
</feature>
<evidence type="ECO:0000313" key="14">
    <source>
        <dbReference type="EMBL" id="KAK0723910.1"/>
    </source>
</evidence>
<dbReference type="Pfam" id="PF20659">
    <property type="entry name" value="MS_C"/>
    <property type="match status" value="1"/>
</dbReference>
<evidence type="ECO:0000256" key="4">
    <source>
        <dbReference type="ARBA" id="ARBA00022435"/>
    </source>
</evidence>
<evidence type="ECO:0000256" key="1">
    <source>
        <dbReference type="ARBA" id="ARBA00004275"/>
    </source>
</evidence>
<dbReference type="Pfam" id="PF20656">
    <property type="entry name" value="MS_N"/>
    <property type="match status" value="1"/>
</dbReference>
<dbReference type="PANTHER" id="PTHR42902:SF1">
    <property type="entry name" value="MALATE SYNTHASE 1-RELATED"/>
    <property type="match status" value="1"/>
</dbReference>
<feature type="domain" description="Malate synthase N-terminal" evidence="12">
    <location>
        <begin position="10"/>
        <end position="72"/>
    </location>
</feature>
<dbReference type="InterPro" id="IPR006252">
    <property type="entry name" value="Malate_synthA"/>
</dbReference>
<feature type="active site" description="Proton donor" evidence="9">
    <location>
        <position position="449"/>
    </location>
</feature>
<evidence type="ECO:0000259" key="11">
    <source>
        <dbReference type="Pfam" id="PF01274"/>
    </source>
</evidence>
<dbReference type="PANTHER" id="PTHR42902">
    <property type="entry name" value="MALATE SYNTHASE"/>
    <property type="match status" value="1"/>
</dbReference>
<comment type="subcellular location">
    <subcellularLocation>
        <location evidence="1">Peroxisome</location>
    </subcellularLocation>
</comment>
<keyword evidence="15" id="KW-1185">Reference proteome</keyword>
<evidence type="ECO:0000259" key="13">
    <source>
        <dbReference type="Pfam" id="PF20659"/>
    </source>
</evidence>
<evidence type="ECO:0000256" key="2">
    <source>
        <dbReference type="ARBA" id="ARBA00006394"/>
    </source>
</evidence>
<dbReference type="Pfam" id="PF01274">
    <property type="entry name" value="MS_TIM-barrel"/>
    <property type="match status" value="1"/>
</dbReference>
<dbReference type="GO" id="GO:0006097">
    <property type="term" value="P:glyoxylate cycle"/>
    <property type="evidence" value="ECO:0007669"/>
    <property type="project" value="UniProtKB-KW"/>
</dbReference>
<dbReference type="InterPro" id="IPR019830">
    <property type="entry name" value="Malate_synthase_CS"/>
</dbReference>
<keyword evidence="7" id="KW-0576">Peroxisome</keyword>
<dbReference type="EC" id="2.3.3.9" evidence="3 10"/>
<dbReference type="SUPFAM" id="SSF51645">
    <property type="entry name" value="Malate synthase G"/>
    <property type="match status" value="1"/>
</dbReference>
<evidence type="ECO:0000256" key="6">
    <source>
        <dbReference type="ARBA" id="ARBA00022679"/>
    </source>
</evidence>
<evidence type="ECO:0000256" key="5">
    <source>
        <dbReference type="ARBA" id="ARBA00022532"/>
    </source>
</evidence>
<evidence type="ECO:0000256" key="3">
    <source>
        <dbReference type="ARBA" id="ARBA00012636"/>
    </source>
</evidence>
<dbReference type="PROSITE" id="PS00510">
    <property type="entry name" value="MALATE_SYNTHASE"/>
    <property type="match status" value="1"/>
</dbReference>
<reference evidence="14" key="1">
    <citation type="submission" date="2023-06" db="EMBL/GenBank/DDBJ databases">
        <title>Genome-scale phylogeny and comparative genomics of the fungal order Sordariales.</title>
        <authorList>
            <consortium name="Lawrence Berkeley National Laboratory"/>
            <person name="Hensen N."/>
            <person name="Bonometti L."/>
            <person name="Westerberg I."/>
            <person name="Brannstrom I.O."/>
            <person name="Guillou S."/>
            <person name="Cros-Aarteil S."/>
            <person name="Calhoun S."/>
            <person name="Haridas S."/>
            <person name="Kuo A."/>
            <person name="Mondo S."/>
            <person name="Pangilinan J."/>
            <person name="Riley R."/>
            <person name="Labutti K."/>
            <person name="Andreopoulos B."/>
            <person name="Lipzen A."/>
            <person name="Chen C."/>
            <person name="Yanf M."/>
            <person name="Daum C."/>
            <person name="Ng V."/>
            <person name="Clum A."/>
            <person name="Steindorff A."/>
            <person name="Ohm R."/>
            <person name="Martin F."/>
            <person name="Silar P."/>
            <person name="Natvig D."/>
            <person name="Lalanne C."/>
            <person name="Gautier V."/>
            <person name="Ament-Velasquez S.L."/>
            <person name="Kruys A."/>
            <person name="Hutchinson M.I."/>
            <person name="Powell A.J."/>
            <person name="Barry K."/>
            <person name="Miller A.N."/>
            <person name="Grigoriev I.V."/>
            <person name="Debuchy R."/>
            <person name="Gladieux P."/>
            <person name="Thoren M.H."/>
            <person name="Johannesson H."/>
        </authorList>
    </citation>
    <scope>NUCLEOTIDE SEQUENCE</scope>
    <source>
        <strain evidence="14">CBS 540.89</strain>
    </source>
</reference>
<dbReference type="GO" id="GO:0006099">
    <property type="term" value="P:tricarboxylic acid cycle"/>
    <property type="evidence" value="ECO:0007669"/>
    <property type="project" value="UniProtKB-KW"/>
</dbReference>
<dbReference type="GO" id="GO:0005782">
    <property type="term" value="C:peroxisomal matrix"/>
    <property type="evidence" value="ECO:0007669"/>
    <property type="project" value="TreeGrafter"/>
</dbReference>
<keyword evidence="5 10" id="KW-0816">Tricarboxylic acid cycle</keyword>
<dbReference type="GO" id="GO:0004474">
    <property type="term" value="F:malate synthase activity"/>
    <property type="evidence" value="ECO:0007669"/>
    <property type="project" value="UniProtKB-EC"/>
</dbReference>
<dbReference type="FunFam" id="3.20.20.360:FF:000001">
    <property type="entry name" value="Malate synthase"/>
    <property type="match status" value="1"/>
</dbReference>
<name>A0AA40AXL1_9PEZI</name>
<evidence type="ECO:0000259" key="12">
    <source>
        <dbReference type="Pfam" id="PF20656"/>
    </source>
</evidence>
<dbReference type="InterPro" id="IPR044856">
    <property type="entry name" value="Malate_synth_C_sf"/>
</dbReference>
<evidence type="ECO:0000256" key="7">
    <source>
        <dbReference type="ARBA" id="ARBA00023140"/>
    </source>
</evidence>
<accession>A0AA40AXL1</accession>
<dbReference type="InterPro" id="IPR048355">
    <property type="entry name" value="MS_C"/>
</dbReference>
<keyword evidence="4 10" id="KW-0329">Glyoxylate bypass</keyword>
<proteinExistence type="inferred from homology"/>